<gene>
    <name evidence="2" type="ORF">TCAL_02722</name>
</gene>
<dbReference type="Gene3D" id="3.40.630.30">
    <property type="match status" value="1"/>
</dbReference>
<evidence type="ECO:0000259" key="1">
    <source>
        <dbReference type="PROSITE" id="PS51186"/>
    </source>
</evidence>
<reference evidence="2 3" key="1">
    <citation type="journal article" date="2018" name="Nat. Ecol. Evol.">
        <title>Genomic signatures of mitonuclear coevolution across populations of Tigriopus californicus.</title>
        <authorList>
            <person name="Barreto F.S."/>
            <person name="Watson E.T."/>
            <person name="Lima T.G."/>
            <person name="Willett C.S."/>
            <person name="Edmands S."/>
            <person name="Li W."/>
            <person name="Burton R.S."/>
        </authorList>
    </citation>
    <scope>NUCLEOTIDE SEQUENCE [LARGE SCALE GENOMIC DNA]</scope>
    <source>
        <strain evidence="2 3">San Diego</strain>
    </source>
</reference>
<evidence type="ECO:0000313" key="3">
    <source>
        <dbReference type="Proteomes" id="UP000318571"/>
    </source>
</evidence>
<dbReference type="InterPro" id="IPR000182">
    <property type="entry name" value="GNAT_dom"/>
</dbReference>
<feature type="domain" description="N-acetyltransferase" evidence="1">
    <location>
        <begin position="1"/>
        <end position="149"/>
    </location>
</feature>
<dbReference type="Proteomes" id="UP000318571">
    <property type="component" value="Chromosome 4"/>
</dbReference>
<dbReference type="PROSITE" id="PS51186">
    <property type="entry name" value="GNAT"/>
    <property type="match status" value="1"/>
</dbReference>
<protein>
    <recommendedName>
        <fullName evidence="1">N-acetyltransferase domain-containing protein</fullName>
    </recommendedName>
</protein>
<evidence type="ECO:0000313" key="2">
    <source>
        <dbReference type="EMBL" id="TRY67615.1"/>
    </source>
</evidence>
<name>A0A553NQA2_TIGCA</name>
<dbReference type="SUPFAM" id="SSF55729">
    <property type="entry name" value="Acyl-CoA N-acyltransferases (Nat)"/>
    <property type="match status" value="1"/>
</dbReference>
<dbReference type="InterPro" id="IPR016181">
    <property type="entry name" value="Acyl_CoA_acyltransferase"/>
</dbReference>
<accession>A0A553NQA2</accession>
<dbReference type="EMBL" id="VCGU01000011">
    <property type="protein sequence ID" value="TRY67615.1"/>
    <property type="molecule type" value="Genomic_DNA"/>
</dbReference>
<sequence length="164" mass="18436">MQISKAEASDVQSIFDVVNEAYQVESGNEHLAFKNVTRFRSLDEAAAKLEATWVLKDETEQVVGVLVAVVEKEEVDIGPIAVRKSIKGKGMGKMLLTFAESLAPTSVVWVVSCRADLFPWYIRNGYVEVKRIPVEDHIPRERLTRKNLEMVCMKKAGKGKDQKK</sequence>
<dbReference type="OrthoDB" id="9976393at2759"/>
<comment type="caution">
    <text evidence="2">The sequence shown here is derived from an EMBL/GenBank/DDBJ whole genome shotgun (WGS) entry which is preliminary data.</text>
</comment>
<dbReference type="AlphaFoldDB" id="A0A553NQA2"/>
<keyword evidence="3" id="KW-1185">Reference proteome</keyword>
<dbReference type="GO" id="GO:0016747">
    <property type="term" value="F:acyltransferase activity, transferring groups other than amino-acyl groups"/>
    <property type="evidence" value="ECO:0007669"/>
    <property type="project" value="InterPro"/>
</dbReference>
<dbReference type="Pfam" id="PF13508">
    <property type="entry name" value="Acetyltransf_7"/>
    <property type="match status" value="1"/>
</dbReference>
<proteinExistence type="predicted"/>
<organism evidence="2 3">
    <name type="scientific">Tigriopus californicus</name>
    <name type="common">Marine copepod</name>
    <dbReference type="NCBI Taxonomy" id="6832"/>
    <lineage>
        <taxon>Eukaryota</taxon>
        <taxon>Metazoa</taxon>
        <taxon>Ecdysozoa</taxon>
        <taxon>Arthropoda</taxon>
        <taxon>Crustacea</taxon>
        <taxon>Multicrustacea</taxon>
        <taxon>Hexanauplia</taxon>
        <taxon>Copepoda</taxon>
        <taxon>Harpacticoida</taxon>
        <taxon>Harpacticidae</taxon>
        <taxon>Tigriopus</taxon>
    </lineage>
</organism>